<dbReference type="AlphaFoldDB" id="A0A2N6VJK7"/>
<evidence type="ECO:0000313" key="3">
    <source>
        <dbReference type="Proteomes" id="UP000235598"/>
    </source>
</evidence>
<reference evidence="2 3" key="1">
    <citation type="submission" date="2017-09" db="EMBL/GenBank/DDBJ databases">
        <title>Bacterial strain isolated from the female urinary microbiota.</title>
        <authorList>
            <person name="Thomas-White K."/>
            <person name="Kumar N."/>
            <person name="Forster S."/>
            <person name="Putonti C."/>
            <person name="Lawley T."/>
            <person name="Wolfe A.J."/>
        </authorList>
    </citation>
    <scope>NUCLEOTIDE SEQUENCE [LARGE SCALE GENOMIC DNA]</scope>
    <source>
        <strain evidence="2 3">UMB1301</strain>
    </source>
</reference>
<dbReference type="EMBL" id="PNHK01000159">
    <property type="protein sequence ID" value="PMD04321.1"/>
    <property type="molecule type" value="Genomic_DNA"/>
</dbReference>
<comment type="caution">
    <text evidence="2">The sequence shown here is derived from an EMBL/GenBank/DDBJ whole genome shotgun (WGS) entry which is preliminary data.</text>
</comment>
<dbReference type="Proteomes" id="UP000235598">
    <property type="component" value="Unassembled WGS sequence"/>
</dbReference>
<evidence type="ECO:0000313" key="2">
    <source>
        <dbReference type="EMBL" id="PMD04321.1"/>
    </source>
</evidence>
<gene>
    <name evidence="2" type="ORF">CJ199_12730</name>
</gene>
<sequence>MDAEQIDRLRRLNPAWKLLRAQNAPLILSFLGRYFIEENHGATAASTLAGALDDELYGLNDQAVSLGEPAPYPKDPTDYLEDWA</sequence>
<dbReference type="RefSeq" id="WP_146004768.1">
    <property type="nucleotide sequence ID" value="NZ_PNHK01000159.1"/>
</dbReference>
<accession>A0A2N6VJK7</accession>
<feature type="non-terminal residue" evidence="2">
    <location>
        <position position="84"/>
    </location>
</feature>
<dbReference type="OrthoDB" id="138803at2"/>
<feature type="region of interest" description="Disordered" evidence="1">
    <location>
        <begin position="65"/>
        <end position="84"/>
    </location>
</feature>
<name>A0A2N6VJK7_9MICO</name>
<protein>
    <submittedName>
        <fullName evidence="2">DUF3375 domain-containing protein</fullName>
    </submittedName>
</protein>
<organism evidence="2 3">
    <name type="scientific">Brevibacterium paucivorans</name>
    <dbReference type="NCBI Taxonomy" id="170994"/>
    <lineage>
        <taxon>Bacteria</taxon>
        <taxon>Bacillati</taxon>
        <taxon>Actinomycetota</taxon>
        <taxon>Actinomycetes</taxon>
        <taxon>Micrococcales</taxon>
        <taxon>Brevibacteriaceae</taxon>
        <taxon>Brevibacterium</taxon>
    </lineage>
</organism>
<dbReference type="Pfam" id="PF11855">
    <property type="entry name" value="DUF3375"/>
    <property type="match status" value="1"/>
</dbReference>
<dbReference type="InterPro" id="IPR021804">
    <property type="entry name" value="DUF3375"/>
</dbReference>
<proteinExistence type="predicted"/>
<evidence type="ECO:0000256" key="1">
    <source>
        <dbReference type="SAM" id="MobiDB-lite"/>
    </source>
</evidence>